<dbReference type="Proteomes" id="UP000662747">
    <property type="component" value="Chromosome"/>
</dbReference>
<dbReference type="InterPro" id="IPR036366">
    <property type="entry name" value="PGBDSf"/>
</dbReference>
<dbReference type="SUPFAM" id="SSF47090">
    <property type="entry name" value="PGBD-like"/>
    <property type="match status" value="1"/>
</dbReference>
<sequence>MSSVGGTGGSGGSDSASRAESARAEAARAEASRQAEASRKAAEDAAKAEAAKQAAVRNQFNVDSFTPAAAAKAPVNLNPSPVSVQVAQAQTVDAARSAEAAQSAKAEQAKETQQADASKEADFAKEAKEADEADATEAANEAAAADVAQAAKDAEATEATQDAEAAQDAQATEAAEDAQATDEAQAAEQAQTPTVTQENIDAALAELPDVELNRNPAGTQPTAEVTAQNQQVQTALRELGMVAAAHVTGFYGSITEGAIKSFQHEQGLTVTGTYDAATRTAMANELAERRAAEAQGITAPAATLPDTYTAVTDQQLQDIMPDSTQALRDQYLDSLNTAMEEFNISTPERQAAFLSQVAAETGDLHYMSEITPNPAHGDYYGRGMLQLTHETNYRQAGTALGADLTTNPNQVATDADLAARTAGWYFDNRGLNRQADLGHIGAVTLGVNGGYNGIDRRLEAYDEALRVLGQ</sequence>
<protein>
    <submittedName>
        <fullName evidence="4">Peptidoglycan-binding protein</fullName>
    </submittedName>
</protein>
<name>A0ABX7P5B3_9BACT</name>
<feature type="region of interest" description="Disordered" evidence="1">
    <location>
        <begin position="1"/>
        <end position="48"/>
    </location>
</feature>
<dbReference type="InterPro" id="IPR036365">
    <property type="entry name" value="PGBD-like_sf"/>
</dbReference>
<reference evidence="4 5" key="1">
    <citation type="submission" date="2021-02" db="EMBL/GenBank/DDBJ databases">
        <title>De Novo genome assembly of isolated myxobacteria.</title>
        <authorList>
            <person name="Stevens D.C."/>
        </authorList>
    </citation>
    <scope>NUCLEOTIDE SEQUENCE [LARGE SCALE GENOMIC DNA]</scope>
    <source>
        <strain evidence="5">SCPEA02</strain>
    </source>
</reference>
<evidence type="ECO:0000313" key="4">
    <source>
        <dbReference type="EMBL" id="QSQ25637.1"/>
    </source>
</evidence>
<evidence type="ECO:0000259" key="3">
    <source>
        <dbReference type="Pfam" id="PF01471"/>
    </source>
</evidence>
<accession>A0ABX7P5B3</accession>
<dbReference type="InterPro" id="IPR002477">
    <property type="entry name" value="Peptidoglycan-bd-like"/>
</dbReference>
<dbReference type="EMBL" id="CP071090">
    <property type="protein sequence ID" value="QSQ25637.1"/>
    <property type="molecule type" value="Genomic_DNA"/>
</dbReference>
<dbReference type="Gene3D" id="1.10.101.10">
    <property type="entry name" value="PGBD-like superfamily/PGBD"/>
    <property type="match status" value="1"/>
</dbReference>
<proteinExistence type="predicted"/>
<dbReference type="Gene3D" id="1.10.530.10">
    <property type="match status" value="1"/>
</dbReference>
<gene>
    <name evidence="4" type="ORF">JY651_12195</name>
</gene>
<keyword evidence="5" id="KW-1185">Reference proteome</keyword>
<dbReference type="Pfam" id="PF01471">
    <property type="entry name" value="PG_binding_1"/>
    <property type="match status" value="1"/>
</dbReference>
<feature type="compositionally biased region" description="Low complexity" evidence="1">
    <location>
        <begin position="181"/>
        <end position="192"/>
    </location>
</feature>
<dbReference type="InterPro" id="IPR023346">
    <property type="entry name" value="Lysozyme-like_dom_sf"/>
</dbReference>
<feature type="compositionally biased region" description="Low complexity" evidence="1">
    <location>
        <begin position="88"/>
        <end position="116"/>
    </location>
</feature>
<feature type="domain" description="Glycoside hydrolase family 19 catalytic" evidence="2">
    <location>
        <begin position="360"/>
        <end position="426"/>
    </location>
</feature>
<feature type="compositionally biased region" description="Basic and acidic residues" evidence="1">
    <location>
        <begin position="20"/>
        <end position="48"/>
    </location>
</feature>
<dbReference type="InterPro" id="IPR000726">
    <property type="entry name" value="Glyco_hydro_19_cat"/>
</dbReference>
<feature type="compositionally biased region" description="Gly residues" evidence="1">
    <location>
        <begin position="1"/>
        <end position="12"/>
    </location>
</feature>
<dbReference type="SUPFAM" id="SSF53955">
    <property type="entry name" value="Lysozyme-like"/>
    <property type="match status" value="1"/>
</dbReference>
<dbReference type="RefSeq" id="WP_206727191.1">
    <property type="nucleotide sequence ID" value="NZ_CP071090.1"/>
</dbReference>
<feature type="compositionally biased region" description="Low complexity" evidence="1">
    <location>
        <begin position="136"/>
        <end position="173"/>
    </location>
</feature>
<evidence type="ECO:0000259" key="2">
    <source>
        <dbReference type="Pfam" id="PF00182"/>
    </source>
</evidence>
<evidence type="ECO:0000313" key="5">
    <source>
        <dbReference type="Proteomes" id="UP000662747"/>
    </source>
</evidence>
<feature type="region of interest" description="Disordered" evidence="1">
    <location>
        <begin position="88"/>
        <end position="195"/>
    </location>
</feature>
<dbReference type="PANTHER" id="PTHR22595">
    <property type="entry name" value="CHITINASE-RELATED"/>
    <property type="match status" value="1"/>
</dbReference>
<feature type="compositionally biased region" description="Basic and acidic residues" evidence="1">
    <location>
        <begin position="117"/>
        <end position="130"/>
    </location>
</feature>
<organism evidence="4 5">
    <name type="scientific">Pyxidicoccus parkwayensis</name>
    <dbReference type="NCBI Taxonomy" id="2813578"/>
    <lineage>
        <taxon>Bacteria</taxon>
        <taxon>Pseudomonadati</taxon>
        <taxon>Myxococcota</taxon>
        <taxon>Myxococcia</taxon>
        <taxon>Myxococcales</taxon>
        <taxon>Cystobacterineae</taxon>
        <taxon>Myxococcaceae</taxon>
        <taxon>Pyxidicoccus</taxon>
    </lineage>
</organism>
<feature type="domain" description="Peptidoglycan binding-like" evidence="3">
    <location>
        <begin position="230"/>
        <end position="282"/>
    </location>
</feature>
<dbReference type="Pfam" id="PF00182">
    <property type="entry name" value="Glyco_hydro_19"/>
    <property type="match status" value="1"/>
</dbReference>
<dbReference type="PANTHER" id="PTHR22595:SF192">
    <property type="entry name" value="CHITIN-BINDING TYPE-1 DOMAIN-CONTAINING PROTEIN"/>
    <property type="match status" value="1"/>
</dbReference>
<evidence type="ECO:0000256" key="1">
    <source>
        <dbReference type="SAM" id="MobiDB-lite"/>
    </source>
</evidence>